<evidence type="ECO:0000256" key="7">
    <source>
        <dbReference type="ARBA" id="ARBA00022763"/>
    </source>
</evidence>
<dbReference type="SMART" id="SM00532">
    <property type="entry name" value="LIGANc"/>
    <property type="match status" value="1"/>
</dbReference>
<organism evidence="17">
    <name type="scientific">Acerihabitans sp. KWT182</name>
    <dbReference type="NCBI Taxonomy" id="3157919"/>
    <lineage>
        <taxon>Bacteria</taxon>
        <taxon>Pseudomonadati</taxon>
        <taxon>Pseudomonadota</taxon>
        <taxon>Gammaproteobacteria</taxon>
        <taxon>Enterobacterales</taxon>
        <taxon>Pectobacteriaceae</taxon>
        <taxon>Acerihabitans</taxon>
    </lineage>
</organism>
<evidence type="ECO:0000313" key="17">
    <source>
        <dbReference type="EMBL" id="XBS68707.1"/>
    </source>
</evidence>
<evidence type="ECO:0000256" key="11">
    <source>
        <dbReference type="ARBA" id="ARBA00023204"/>
    </source>
</evidence>
<dbReference type="PROSITE" id="PS01055">
    <property type="entry name" value="DNA_LIGASE_N1"/>
    <property type="match status" value="1"/>
</dbReference>
<feature type="binding site" evidence="14">
    <location>
        <position position="316"/>
    </location>
    <ligand>
        <name>NAD(+)</name>
        <dbReference type="ChEBI" id="CHEBI:57540"/>
    </ligand>
</feature>
<dbReference type="InterPro" id="IPR018239">
    <property type="entry name" value="DNA_ligase_AS"/>
</dbReference>
<keyword evidence="14" id="KW-0464">Manganese</keyword>
<dbReference type="NCBIfam" id="TIGR00575">
    <property type="entry name" value="dnlj"/>
    <property type="match status" value="1"/>
</dbReference>
<dbReference type="GO" id="GO:0003911">
    <property type="term" value="F:DNA ligase (NAD+) activity"/>
    <property type="evidence" value="ECO:0007669"/>
    <property type="project" value="UniProtKB-UniRule"/>
</dbReference>
<evidence type="ECO:0000256" key="14">
    <source>
        <dbReference type="HAMAP-Rule" id="MF_01588"/>
    </source>
</evidence>
<feature type="binding site" evidence="14">
    <location>
        <position position="434"/>
    </location>
    <ligand>
        <name>Zn(2+)</name>
        <dbReference type="ChEBI" id="CHEBI:29105"/>
    </ligand>
</feature>
<dbReference type="GO" id="GO:0046872">
    <property type="term" value="F:metal ion binding"/>
    <property type="evidence" value="ECO:0007669"/>
    <property type="project" value="UniProtKB-KW"/>
</dbReference>
<keyword evidence="8 14" id="KW-0862">Zinc</keyword>
<dbReference type="Pfam" id="PF03120">
    <property type="entry name" value="OB_DNA_ligase"/>
    <property type="match status" value="1"/>
</dbReference>
<feature type="domain" description="BRCT" evidence="16">
    <location>
        <begin position="598"/>
        <end position="676"/>
    </location>
</feature>
<dbReference type="SUPFAM" id="SSF47781">
    <property type="entry name" value="RuvA domain 2-like"/>
    <property type="match status" value="1"/>
</dbReference>
<dbReference type="Gene3D" id="3.40.50.10190">
    <property type="entry name" value="BRCT domain"/>
    <property type="match status" value="1"/>
</dbReference>
<dbReference type="Pfam" id="PF14520">
    <property type="entry name" value="HHH_5"/>
    <property type="match status" value="1"/>
</dbReference>
<comment type="function">
    <text evidence="1 14">DNA ligase that catalyzes the formation of phosphodiester linkages between 5'-phosphoryl and 3'-hydroxyl groups in double-stranded DNA using NAD as a coenzyme and as the energy source for the reaction. It is essential for DNA replication and repair of damaged DNA.</text>
</comment>
<proteinExistence type="inferred from homology"/>
<keyword evidence="7 14" id="KW-0227">DNA damage</keyword>
<evidence type="ECO:0000256" key="8">
    <source>
        <dbReference type="ARBA" id="ARBA00022833"/>
    </source>
</evidence>
<evidence type="ECO:0000256" key="1">
    <source>
        <dbReference type="ARBA" id="ARBA00004067"/>
    </source>
</evidence>
<dbReference type="CDD" id="cd17748">
    <property type="entry name" value="BRCT_DNA_ligase_like"/>
    <property type="match status" value="1"/>
</dbReference>
<keyword evidence="5 14" id="KW-0235">DNA replication</keyword>
<dbReference type="InterPro" id="IPR036420">
    <property type="entry name" value="BRCT_dom_sf"/>
</dbReference>
<dbReference type="AlphaFoldDB" id="A0AAU7Q6F6"/>
<dbReference type="Gene3D" id="2.40.50.140">
    <property type="entry name" value="Nucleic acid-binding proteins"/>
    <property type="match status" value="1"/>
</dbReference>
<dbReference type="InterPro" id="IPR041663">
    <property type="entry name" value="DisA/LigA_HHH"/>
</dbReference>
<dbReference type="EMBL" id="CP157947">
    <property type="protein sequence ID" value="XBS68707.1"/>
    <property type="molecule type" value="Genomic_DNA"/>
</dbReference>
<dbReference type="InterPro" id="IPR013839">
    <property type="entry name" value="DNAligase_adenylation"/>
</dbReference>
<dbReference type="SMART" id="SM00278">
    <property type="entry name" value="HhH1"/>
    <property type="match status" value="4"/>
</dbReference>
<evidence type="ECO:0000259" key="16">
    <source>
        <dbReference type="PROSITE" id="PS50172"/>
    </source>
</evidence>
<dbReference type="PIRSF" id="PIRSF001604">
    <property type="entry name" value="LigA"/>
    <property type="match status" value="1"/>
</dbReference>
<dbReference type="Gene3D" id="1.10.150.20">
    <property type="entry name" value="5' to 3' exonuclease, C-terminal subdomain"/>
    <property type="match status" value="2"/>
</dbReference>
<dbReference type="SUPFAM" id="SSF50249">
    <property type="entry name" value="Nucleic acid-binding proteins"/>
    <property type="match status" value="1"/>
</dbReference>
<keyword evidence="11 14" id="KW-0234">DNA repair</keyword>
<feature type="binding site" evidence="14">
    <location>
        <begin position="32"/>
        <end position="36"/>
    </location>
    <ligand>
        <name>NAD(+)</name>
        <dbReference type="ChEBI" id="CHEBI:57540"/>
    </ligand>
</feature>
<dbReference type="InterPro" id="IPR033136">
    <property type="entry name" value="DNA_ligase_CS"/>
</dbReference>
<dbReference type="GO" id="GO:0006281">
    <property type="term" value="P:DNA repair"/>
    <property type="evidence" value="ECO:0007669"/>
    <property type="project" value="UniProtKB-KW"/>
</dbReference>
<evidence type="ECO:0000256" key="12">
    <source>
        <dbReference type="ARBA" id="ARBA00034005"/>
    </source>
</evidence>
<feature type="active site" description="N6-AMP-lysine intermediate" evidence="14">
    <location>
        <position position="115"/>
    </location>
</feature>
<evidence type="ECO:0000256" key="9">
    <source>
        <dbReference type="ARBA" id="ARBA00022842"/>
    </source>
</evidence>
<feature type="binding site" evidence="14">
    <location>
        <position position="113"/>
    </location>
    <ligand>
        <name>NAD(+)</name>
        <dbReference type="ChEBI" id="CHEBI:57540"/>
    </ligand>
</feature>
<evidence type="ECO:0000256" key="10">
    <source>
        <dbReference type="ARBA" id="ARBA00023027"/>
    </source>
</evidence>
<dbReference type="GO" id="GO:0005829">
    <property type="term" value="C:cytosol"/>
    <property type="evidence" value="ECO:0007669"/>
    <property type="project" value="TreeGrafter"/>
</dbReference>
<dbReference type="InterPro" id="IPR004149">
    <property type="entry name" value="Znf_DNAligase_C4"/>
</dbReference>
<dbReference type="FunFam" id="1.10.150.20:FF:000007">
    <property type="entry name" value="DNA ligase"/>
    <property type="match status" value="1"/>
</dbReference>
<reference evidence="17" key="1">
    <citation type="submission" date="2024-06" db="EMBL/GenBank/DDBJ databases">
        <authorList>
            <person name="Coelho C."/>
            <person name="Bento M."/>
            <person name="Garcia E."/>
            <person name="Camelo A."/>
            <person name="Brandao I."/>
            <person name="Espirito Santo C."/>
            <person name="Trovao J."/>
            <person name="Verissimo A."/>
            <person name="Costa J."/>
            <person name="Tiago I."/>
        </authorList>
    </citation>
    <scope>NUCLEOTIDE SEQUENCE</scope>
    <source>
        <strain evidence="17">KWT182</strain>
    </source>
</reference>
<feature type="binding site" evidence="14">
    <location>
        <position position="410"/>
    </location>
    <ligand>
        <name>Zn(2+)</name>
        <dbReference type="ChEBI" id="CHEBI:29105"/>
    </ligand>
</feature>
<comment type="caution">
    <text evidence="14">Lacks conserved residue(s) required for the propagation of feature annotation.</text>
</comment>
<evidence type="ECO:0000256" key="4">
    <source>
        <dbReference type="ARBA" id="ARBA00022598"/>
    </source>
</evidence>
<dbReference type="SUPFAM" id="SSF56091">
    <property type="entry name" value="DNA ligase/mRNA capping enzyme, catalytic domain"/>
    <property type="match status" value="1"/>
</dbReference>
<dbReference type="HAMAP" id="MF_01588">
    <property type="entry name" value="DNA_ligase_A"/>
    <property type="match status" value="1"/>
</dbReference>
<name>A0AAU7Q6F6_9GAMM</name>
<evidence type="ECO:0000256" key="5">
    <source>
        <dbReference type="ARBA" id="ARBA00022705"/>
    </source>
</evidence>
<accession>A0AAU7Q6F6</accession>
<dbReference type="Gene3D" id="3.30.470.30">
    <property type="entry name" value="DNA ligase/mRNA capping enzyme"/>
    <property type="match status" value="1"/>
</dbReference>
<dbReference type="FunFam" id="1.10.150.20:FF:000006">
    <property type="entry name" value="DNA ligase"/>
    <property type="match status" value="1"/>
</dbReference>
<keyword evidence="10 14" id="KW-0520">NAD</keyword>
<dbReference type="SUPFAM" id="SSF52113">
    <property type="entry name" value="BRCT domain"/>
    <property type="match status" value="1"/>
</dbReference>
<keyword evidence="9 14" id="KW-0460">Magnesium</keyword>
<dbReference type="InterPro" id="IPR001679">
    <property type="entry name" value="DNA_ligase"/>
</dbReference>
<protein>
    <recommendedName>
        <fullName evidence="3 14">DNA ligase</fullName>
        <ecNumber evidence="2 14">6.5.1.2</ecNumber>
    </recommendedName>
    <alternativeName>
        <fullName evidence="14">Polydeoxyribonucleotide synthase [NAD(+)]</fullName>
    </alternativeName>
</protein>
<dbReference type="InterPro" id="IPR003583">
    <property type="entry name" value="Hlx-hairpin-Hlx_DNA-bd_motif"/>
</dbReference>
<dbReference type="FunFam" id="6.20.10.30:FF:000001">
    <property type="entry name" value="DNA ligase"/>
    <property type="match status" value="1"/>
</dbReference>
<dbReference type="InterPro" id="IPR004150">
    <property type="entry name" value="NAD_DNA_ligase_OB"/>
</dbReference>
<dbReference type="FunFam" id="3.30.470.30:FF:000001">
    <property type="entry name" value="DNA ligase"/>
    <property type="match status" value="1"/>
</dbReference>
<comment type="cofactor">
    <cofactor evidence="14">
        <name>Mg(2+)</name>
        <dbReference type="ChEBI" id="CHEBI:18420"/>
    </cofactor>
    <cofactor evidence="14">
        <name>Mn(2+)</name>
        <dbReference type="ChEBI" id="CHEBI:29035"/>
    </cofactor>
</comment>
<dbReference type="InterPro" id="IPR012340">
    <property type="entry name" value="NA-bd_OB-fold"/>
</dbReference>
<sequence>MEQIDQKINALRERLRHHEYQYHVLDAPEVPDAEYDRLMLELRELETQYPDLLTADSPTQRVGGAPLTAFGQVRHEVPMLSLDNVFDEEGFLAFNKRVTDRLKSDDELLFCCELKLDGLAVSLLYENGELIRAATRGDGATGEDITSNVRTIRTIPLRLREGAGPIPRRLEIRGEVFMSEAGFRRLNETAAREGGKVFANPRNAAAGSLRQLDPSITAKRPLTFFCYGVGLLEEGELPGSHWERLQLFKSWGMPVSSRIERCTGSPQVLDFYRRIQARRASLGFDIDGVVIKVDSMALQQRLGFVARAPRWAIAFKFPAQEQMTRVRDVEFQVGRTGAITPVARLEPVLVSGAMVSNATLHNADEIERLGVRIGDTVIIRRAGDVIPQVVGVVLEKRPADARMVVFPTHCPVCGSDVERVEGEAAARCTAGLVCGAQRKESLKHFVSRRAMDVDGMGDKIIDQLVERELVKTPADLFRLSKESLARLDRMGQKSAQNLVDALETAKQTTFARFLYALGIREVGEATAASLAAEFITLDALYAADIEALVAVQDIGPVVAAHVRNFFDEQHNLDVIAELIGADIGIRWPAPVMAPAAADGGNPFAGKTVVLTGSLSGLSRDEAKDRLTALGAKVSGSVSAKTDLVIAGAAAGSKLTKAQQLNIEVIDEAEMMRLLGE</sequence>
<dbReference type="Pfam" id="PF12826">
    <property type="entry name" value="HHH_2"/>
    <property type="match status" value="1"/>
</dbReference>
<dbReference type="InterPro" id="IPR001357">
    <property type="entry name" value="BRCT_dom"/>
</dbReference>
<dbReference type="Pfam" id="PF01653">
    <property type="entry name" value="DNA_ligase_aden"/>
    <property type="match status" value="1"/>
</dbReference>
<evidence type="ECO:0000256" key="15">
    <source>
        <dbReference type="RuleBase" id="RU000618"/>
    </source>
</evidence>
<evidence type="ECO:0000256" key="2">
    <source>
        <dbReference type="ARBA" id="ARBA00012722"/>
    </source>
</evidence>
<dbReference type="GO" id="GO:0006260">
    <property type="term" value="P:DNA replication"/>
    <property type="evidence" value="ECO:0007669"/>
    <property type="project" value="UniProtKB-KW"/>
</dbReference>
<dbReference type="InterPro" id="IPR010994">
    <property type="entry name" value="RuvA_2-like"/>
</dbReference>
<dbReference type="EC" id="6.5.1.2" evidence="2 14"/>
<dbReference type="Gene3D" id="1.10.287.610">
    <property type="entry name" value="Helix hairpin bin"/>
    <property type="match status" value="1"/>
</dbReference>
<feature type="binding site" evidence="14">
    <location>
        <position position="413"/>
    </location>
    <ligand>
        <name>Zn(2+)</name>
        <dbReference type="ChEBI" id="CHEBI:29105"/>
    </ligand>
</feature>
<keyword evidence="4 14" id="KW-0436">Ligase</keyword>
<comment type="similarity">
    <text evidence="13 14">Belongs to the NAD-dependent DNA ligase family. LigA subfamily.</text>
</comment>
<dbReference type="Gene3D" id="6.20.10.30">
    <property type="match status" value="1"/>
</dbReference>
<dbReference type="Pfam" id="PF00533">
    <property type="entry name" value="BRCT"/>
    <property type="match status" value="1"/>
</dbReference>
<evidence type="ECO:0000256" key="3">
    <source>
        <dbReference type="ARBA" id="ARBA00013308"/>
    </source>
</evidence>
<feature type="binding site" evidence="14">
    <location>
        <position position="136"/>
    </location>
    <ligand>
        <name>NAD(+)</name>
        <dbReference type="ChEBI" id="CHEBI:57540"/>
    </ligand>
</feature>
<evidence type="ECO:0000256" key="13">
    <source>
        <dbReference type="ARBA" id="ARBA00060881"/>
    </source>
</evidence>
<dbReference type="FunFam" id="1.10.287.610:FF:000002">
    <property type="entry name" value="DNA ligase"/>
    <property type="match status" value="1"/>
</dbReference>
<dbReference type="Pfam" id="PF03119">
    <property type="entry name" value="DNA_ligase_ZBD"/>
    <property type="match status" value="1"/>
</dbReference>
<feature type="binding site" evidence="14">
    <location>
        <position position="175"/>
    </location>
    <ligand>
        <name>NAD(+)</name>
        <dbReference type="ChEBI" id="CHEBI:57540"/>
    </ligand>
</feature>
<dbReference type="CDD" id="cd00114">
    <property type="entry name" value="LIGANc"/>
    <property type="match status" value="1"/>
</dbReference>
<gene>
    <name evidence="14 17" type="primary">ligA</name>
    <name evidence="17" type="ORF">ABK905_19135</name>
</gene>
<dbReference type="NCBIfam" id="NF005932">
    <property type="entry name" value="PRK07956.1"/>
    <property type="match status" value="1"/>
</dbReference>
<dbReference type="FunFam" id="2.40.50.140:FF:000012">
    <property type="entry name" value="DNA ligase"/>
    <property type="match status" value="1"/>
</dbReference>
<dbReference type="PROSITE" id="PS50172">
    <property type="entry name" value="BRCT"/>
    <property type="match status" value="1"/>
</dbReference>
<dbReference type="PANTHER" id="PTHR23389">
    <property type="entry name" value="CHROMOSOME TRANSMISSION FIDELITY FACTOR 18"/>
    <property type="match status" value="1"/>
</dbReference>
<keyword evidence="6 14" id="KW-0479">Metal-binding</keyword>
<dbReference type="GO" id="GO:0003677">
    <property type="term" value="F:DNA binding"/>
    <property type="evidence" value="ECO:0007669"/>
    <property type="project" value="InterPro"/>
</dbReference>
<dbReference type="InterPro" id="IPR013840">
    <property type="entry name" value="DNAligase_N"/>
</dbReference>
<comment type="catalytic activity">
    <reaction evidence="12 14 15">
        <text>NAD(+) + (deoxyribonucleotide)n-3'-hydroxyl + 5'-phospho-(deoxyribonucleotide)m = (deoxyribonucleotide)n+m + AMP + beta-nicotinamide D-nucleotide.</text>
        <dbReference type="EC" id="6.5.1.2"/>
    </reaction>
</comment>
<dbReference type="PROSITE" id="PS01056">
    <property type="entry name" value="DNA_LIGASE_N2"/>
    <property type="match status" value="1"/>
</dbReference>
<evidence type="ECO:0000256" key="6">
    <source>
        <dbReference type="ARBA" id="ARBA00022723"/>
    </source>
</evidence>
<feature type="binding site" evidence="14">
    <location>
        <begin position="81"/>
        <end position="82"/>
    </location>
    <ligand>
        <name>NAD(+)</name>
        <dbReference type="ChEBI" id="CHEBI:57540"/>
    </ligand>
</feature>
<dbReference type="SMART" id="SM00292">
    <property type="entry name" value="BRCT"/>
    <property type="match status" value="1"/>
</dbReference>
<feature type="binding site" evidence="14">
    <location>
        <position position="292"/>
    </location>
    <ligand>
        <name>NAD(+)</name>
        <dbReference type="ChEBI" id="CHEBI:57540"/>
    </ligand>
</feature>
<dbReference type="PANTHER" id="PTHR23389:SF9">
    <property type="entry name" value="DNA LIGASE"/>
    <property type="match status" value="1"/>
</dbReference>